<evidence type="ECO:0000256" key="1">
    <source>
        <dbReference type="SAM" id="Phobius"/>
    </source>
</evidence>
<feature type="transmembrane region" description="Helical" evidence="1">
    <location>
        <begin position="68"/>
        <end position="92"/>
    </location>
</feature>
<comment type="caution">
    <text evidence="2">The sequence shown here is derived from an EMBL/GenBank/DDBJ whole genome shotgun (WGS) entry which is preliminary data.</text>
</comment>
<sequence>MTPARPPTDDVPEDVAVARSLRALRGALLATVGACLVLGALAVGVVVLTGTDDALLWPGLSLLAVGQLLALVAAAVVALGLRSVLVGGLPAAALARTASRLRRLARLVVVACVVGVVVWGLVRPEALVVTVACALVVAQVPAVLHVLCSRTLVGVARRSTR</sequence>
<proteinExistence type="predicted"/>
<organism evidence="2 3">
    <name type="scientific">Georgenia halotolerans</name>
    <dbReference type="NCBI Taxonomy" id="3028317"/>
    <lineage>
        <taxon>Bacteria</taxon>
        <taxon>Bacillati</taxon>
        <taxon>Actinomycetota</taxon>
        <taxon>Actinomycetes</taxon>
        <taxon>Micrococcales</taxon>
        <taxon>Bogoriellaceae</taxon>
        <taxon>Georgenia</taxon>
    </lineage>
</organism>
<keyword evidence="1" id="KW-0812">Transmembrane</keyword>
<gene>
    <name evidence="2" type="ORF">PU560_14925</name>
</gene>
<evidence type="ECO:0000313" key="2">
    <source>
        <dbReference type="EMBL" id="MDD9207747.1"/>
    </source>
</evidence>
<keyword evidence="3" id="KW-1185">Reference proteome</keyword>
<accession>A0ABT5U0N3</accession>
<protein>
    <submittedName>
        <fullName evidence="2">Uncharacterized protein</fullName>
    </submittedName>
</protein>
<evidence type="ECO:0000313" key="3">
    <source>
        <dbReference type="Proteomes" id="UP001165561"/>
    </source>
</evidence>
<name>A0ABT5U0N3_9MICO</name>
<keyword evidence="1" id="KW-0472">Membrane</keyword>
<feature type="transmembrane region" description="Helical" evidence="1">
    <location>
        <begin position="27"/>
        <end position="48"/>
    </location>
</feature>
<keyword evidence="1" id="KW-1133">Transmembrane helix</keyword>
<dbReference type="Proteomes" id="UP001165561">
    <property type="component" value="Unassembled WGS sequence"/>
</dbReference>
<reference evidence="2" key="1">
    <citation type="submission" date="2023-02" db="EMBL/GenBank/DDBJ databases">
        <title>Georgenia sp.10Sc9-8, isolated from a soil sample collected from the Taklamakan desert.</title>
        <authorList>
            <person name="Liu S."/>
        </authorList>
    </citation>
    <scope>NUCLEOTIDE SEQUENCE</scope>
    <source>
        <strain evidence="2">10Sc9-8</strain>
    </source>
</reference>
<feature type="transmembrane region" description="Helical" evidence="1">
    <location>
        <begin position="104"/>
        <end position="122"/>
    </location>
</feature>
<feature type="transmembrane region" description="Helical" evidence="1">
    <location>
        <begin position="128"/>
        <end position="148"/>
    </location>
</feature>
<dbReference type="EMBL" id="JARACI010001150">
    <property type="protein sequence ID" value="MDD9207747.1"/>
    <property type="molecule type" value="Genomic_DNA"/>
</dbReference>